<gene>
    <name evidence="3" type="ORF">E0Y62_26520</name>
</gene>
<accession>A0A4R1AU95</accession>
<dbReference type="InterPro" id="IPR029044">
    <property type="entry name" value="Nucleotide-diphossugar_trans"/>
</dbReference>
<dbReference type="EMBL" id="SJTH01000103">
    <property type="protein sequence ID" value="TCJ00515.1"/>
    <property type="molecule type" value="Genomic_DNA"/>
</dbReference>
<dbReference type="STRING" id="1742358.GCA_001439605_02976"/>
<evidence type="ECO:0000256" key="1">
    <source>
        <dbReference type="ARBA" id="ARBA00006739"/>
    </source>
</evidence>
<keyword evidence="3" id="KW-0808">Transferase</keyword>
<feature type="domain" description="Glycosyltransferase 2-like" evidence="2">
    <location>
        <begin position="7"/>
        <end position="141"/>
    </location>
</feature>
<evidence type="ECO:0000259" key="2">
    <source>
        <dbReference type="Pfam" id="PF00535"/>
    </source>
</evidence>
<dbReference type="GO" id="GO:0016740">
    <property type="term" value="F:transferase activity"/>
    <property type="evidence" value="ECO:0007669"/>
    <property type="project" value="UniProtKB-KW"/>
</dbReference>
<dbReference type="Pfam" id="PF00535">
    <property type="entry name" value="Glycos_transf_2"/>
    <property type="match status" value="1"/>
</dbReference>
<sequence length="241" mass="27897">MNLPLVSICMPVYNGEKYIQSALSCLLNQTYKNIELIISDNASTDSTEAICRSYENIDSRISYFRNSTNTGMARNFNRVIELAKGDYIMMAANDDLWDLTYIEKCINKLEQNPNAAFCISQTDFIDGEGNNIGDKHWIDTSNFDYSNRVLTVFSDWLVWGIYRTEALRKTRGLQETIANDFPLRLEILLLGDVVVVDEKLMTFRFWQKEYNYISQYLISEELKDQINNSPMTSILKEYNLG</sequence>
<proteinExistence type="inferred from homology"/>
<evidence type="ECO:0000313" key="4">
    <source>
        <dbReference type="Proteomes" id="UP000293846"/>
    </source>
</evidence>
<dbReference type="SUPFAM" id="SSF53448">
    <property type="entry name" value="Nucleotide-diphospho-sugar transferases"/>
    <property type="match status" value="1"/>
</dbReference>
<dbReference type="OrthoDB" id="9815829at2"/>
<dbReference type="PANTHER" id="PTHR22916">
    <property type="entry name" value="GLYCOSYLTRANSFERASE"/>
    <property type="match status" value="1"/>
</dbReference>
<dbReference type="AlphaFoldDB" id="A0A4R1AU95"/>
<comment type="similarity">
    <text evidence="1">Belongs to the glycosyltransferase 2 family.</text>
</comment>
<dbReference type="RefSeq" id="WP_131239535.1">
    <property type="nucleotide sequence ID" value="NZ_SJTH01000103.1"/>
</dbReference>
<feature type="non-terminal residue" evidence="3">
    <location>
        <position position="241"/>
    </location>
</feature>
<dbReference type="Proteomes" id="UP000293846">
    <property type="component" value="Unassembled WGS sequence"/>
</dbReference>
<dbReference type="InterPro" id="IPR001173">
    <property type="entry name" value="Glyco_trans_2-like"/>
</dbReference>
<reference evidence="3 4" key="1">
    <citation type="submission" date="2019-03" db="EMBL/GenBank/DDBJ databases">
        <authorList>
            <person name="Jensen L."/>
            <person name="Storgaard J."/>
            <person name="Sulaj E."/>
            <person name="Schramm A."/>
            <person name="Marshall I.P.G."/>
        </authorList>
    </citation>
    <scope>NUCLEOTIDE SEQUENCE [LARGE SCALE GENOMIC DNA]</scope>
    <source>
        <strain evidence="3 4">2017H2G3</strain>
    </source>
</reference>
<name>A0A4R1AU95_9BACI</name>
<protein>
    <submittedName>
        <fullName evidence="3">Glycosyltransferase</fullName>
    </submittedName>
</protein>
<dbReference type="Gene3D" id="3.90.550.10">
    <property type="entry name" value="Spore Coat Polysaccharide Biosynthesis Protein SpsA, Chain A"/>
    <property type="match status" value="1"/>
</dbReference>
<dbReference type="PANTHER" id="PTHR22916:SF56">
    <property type="entry name" value="GLYCOSYL TRANSFERASE"/>
    <property type="match status" value="1"/>
</dbReference>
<evidence type="ECO:0000313" key="3">
    <source>
        <dbReference type="EMBL" id="TCJ00515.1"/>
    </source>
</evidence>
<keyword evidence="4" id="KW-1185">Reference proteome</keyword>
<organism evidence="3 4">
    <name type="scientific">Cytobacillus praedii</name>
    <dbReference type="NCBI Taxonomy" id="1742358"/>
    <lineage>
        <taxon>Bacteria</taxon>
        <taxon>Bacillati</taxon>
        <taxon>Bacillota</taxon>
        <taxon>Bacilli</taxon>
        <taxon>Bacillales</taxon>
        <taxon>Bacillaceae</taxon>
        <taxon>Cytobacillus</taxon>
    </lineage>
</organism>
<comment type="caution">
    <text evidence="3">The sequence shown here is derived from an EMBL/GenBank/DDBJ whole genome shotgun (WGS) entry which is preliminary data.</text>
</comment>